<accession>A0AAP0JVU5</accession>
<sequence length="55" mass="6337">MQNTWTTCNLVSADGFKGTRLVMNQDKVGSIRRTLDRLRPSEVRFYALLETKCCI</sequence>
<comment type="caution">
    <text evidence="1">The sequence shown here is derived from an EMBL/GenBank/DDBJ whole genome shotgun (WGS) entry which is preliminary data.</text>
</comment>
<dbReference type="EMBL" id="JBBNAG010000004">
    <property type="protein sequence ID" value="KAK9139950.1"/>
    <property type="molecule type" value="Genomic_DNA"/>
</dbReference>
<dbReference type="Proteomes" id="UP001419268">
    <property type="component" value="Unassembled WGS sequence"/>
</dbReference>
<dbReference type="AlphaFoldDB" id="A0AAP0JVU5"/>
<protein>
    <submittedName>
        <fullName evidence="1">Uncharacterized protein</fullName>
    </submittedName>
</protein>
<evidence type="ECO:0000313" key="2">
    <source>
        <dbReference type="Proteomes" id="UP001419268"/>
    </source>
</evidence>
<keyword evidence="2" id="KW-1185">Reference proteome</keyword>
<proteinExistence type="predicted"/>
<evidence type="ECO:0000313" key="1">
    <source>
        <dbReference type="EMBL" id="KAK9139950.1"/>
    </source>
</evidence>
<organism evidence="1 2">
    <name type="scientific">Stephania cephalantha</name>
    <dbReference type="NCBI Taxonomy" id="152367"/>
    <lineage>
        <taxon>Eukaryota</taxon>
        <taxon>Viridiplantae</taxon>
        <taxon>Streptophyta</taxon>
        <taxon>Embryophyta</taxon>
        <taxon>Tracheophyta</taxon>
        <taxon>Spermatophyta</taxon>
        <taxon>Magnoliopsida</taxon>
        <taxon>Ranunculales</taxon>
        <taxon>Menispermaceae</taxon>
        <taxon>Menispermoideae</taxon>
        <taxon>Cissampelideae</taxon>
        <taxon>Stephania</taxon>
    </lineage>
</organism>
<name>A0AAP0JVU5_9MAGN</name>
<gene>
    <name evidence="1" type="ORF">Scep_009631</name>
</gene>
<reference evidence="1 2" key="1">
    <citation type="submission" date="2024-01" db="EMBL/GenBank/DDBJ databases">
        <title>Genome assemblies of Stephania.</title>
        <authorList>
            <person name="Yang L."/>
        </authorList>
    </citation>
    <scope>NUCLEOTIDE SEQUENCE [LARGE SCALE GENOMIC DNA]</scope>
    <source>
        <strain evidence="1">JXDWG</strain>
        <tissue evidence="1">Leaf</tissue>
    </source>
</reference>